<evidence type="ECO:0000313" key="2">
    <source>
        <dbReference type="Proteomes" id="UP000299102"/>
    </source>
</evidence>
<organism evidence="1 2">
    <name type="scientific">Eumeta variegata</name>
    <name type="common">Bagworm moth</name>
    <name type="synonym">Eumeta japonica</name>
    <dbReference type="NCBI Taxonomy" id="151549"/>
    <lineage>
        <taxon>Eukaryota</taxon>
        <taxon>Metazoa</taxon>
        <taxon>Ecdysozoa</taxon>
        <taxon>Arthropoda</taxon>
        <taxon>Hexapoda</taxon>
        <taxon>Insecta</taxon>
        <taxon>Pterygota</taxon>
        <taxon>Neoptera</taxon>
        <taxon>Endopterygota</taxon>
        <taxon>Lepidoptera</taxon>
        <taxon>Glossata</taxon>
        <taxon>Ditrysia</taxon>
        <taxon>Tineoidea</taxon>
        <taxon>Psychidae</taxon>
        <taxon>Oiketicinae</taxon>
        <taxon>Eumeta</taxon>
    </lineage>
</organism>
<reference evidence="1 2" key="1">
    <citation type="journal article" date="2019" name="Commun. Biol.">
        <title>The bagworm genome reveals a unique fibroin gene that provides high tensile strength.</title>
        <authorList>
            <person name="Kono N."/>
            <person name="Nakamura H."/>
            <person name="Ohtoshi R."/>
            <person name="Tomita M."/>
            <person name="Numata K."/>
            <person name="Arakawa K."/>
        </authorList>
    </citation>
    <scope>NUCLEOTIDE SEQUENCE [LARGE SCALE GENOMIC DNA]</scope>
</reference>
<sequence>MSFFNKNTLCDLKDAKLAGGWVCHNTTHFVKCPLYGGVLQEIILSRGGGTLQSEITTAAAITLKLVRSLAKACSSSESCKRSLVHLLPGTRPRGVPPLPRTSRTYHNKLSLQSLGLRGASGRWRSTKYCGCICIVIPRNGEEIAHEWTARHPAPRRAAPHVSPQLSLRVIASQREPGEFLTTAHSPN</sequence>
<dbReference type="Proteomes" id="UP000299102">
    <property type="component" value="Unassembled WGS sequence"/>
</dbReference>
<dbReference type="EMBL" id="BGZK01001660">
    <property type="protein sequence ID" value="GBP84129.1"/>
    <property type="molecule type" value="Genomic_DNA"/>
</dbReference>
<comment type="caution">
    <text evidence="1">The sequence shown here is derived from an EMBL/GenBank/DDBJ whole genome shotgun (WGS) entry which is preliminary data.</text>
</comment>
<protein>
    <submittedName>
        <fullName evidence="1">Uncharacterized protein</fullName>
    </submittedName>
</protein>
<dbReference type="AlphaFoldDB" id="A0A4C1ZB18"/>
<keyword evidence="2" id="KW-1185">Reference proteome</keyword>
<proteinExistence type="predicted"/>
<evidence type="ECO:0000313" key="1">
    <source>
        <dbReference type="EMBL" id="GBP84129.1"/>
    </source>
</evidence>
<gene>
    <name evidence="1" type="ORF">EVAR_49135_1</name>
</gene>
<name>A0A4C1ZB18_EUMVA</name>
<accession>A0A4C1ZB18</accession>